<keyword evidence="1" id="KW-0812">Transmembrane</keyword>
<dbReference type="Proteomes" id="UP000298663">
    <property type="component" value="Unassembled WGS sequence"/>
</dbReference>
<proteinExistence type="predicted"/>
<keyword evidence="1" id="KW-1133">Transmembrane helix</keyword>
<feature type="transmembrane region" description="Helical" evidence="1">
    <location>
        <begin position="78"/>
        <end position="103"/>
    </location>
</feature>
<evidence type="ECO:0000313" key="3">
    <source>
        <dbReference type="Proteomes" id="UP000298663"/>
    </source>
</evidence>
<feature type="transmembrane region" description="Helical" evidence="1">
    <location>
        <begin position="6"/>
        <end position="26"/>
    </location>
</feature>
<keyword evidence="1" id="KW-0472">Membrane</keyword>
<feature type="transmembrane region" description="Helical" evidence="1">
    <location>
        <begin position="214"/>
        <end position="236"/>
    </location>
</feature>
<feature type="transmembrane region" description="Helical" evidence="1">
    <location>
        <begin position="165"/>
        <end position="186"/>
    </location>
</feature>
<reference evidence="2 3" key="1">
    <citation type="journal article" date="2015" name="Genome Biol.">
        <title>Comparative genomics of Steinernema reveals deeply conserved gene regulatory networks.</title>
        <authorList>
            <person name="Dillman A.R."/>
            <person name="Macchietto M."/>
            <person name="Porter C.F."/>
            <person name="Rogers A."/>
            <person name="Williams B."/>
            <person name="Antoshechkin I."/>
            <person name="Lee M.M."/>
            <person name="Goodwin Z."/>
            <person name="Lu X."/>
            <person name="Lewis E.E."/>
            <person name="Goodrich-Blair H."/>
            <person name="Stock S.P."/>
            <person name="Adams B.J."/>
            <person name="Sternberg P.W."/>
            <person name="Mortazavi A."/>
        </authorList>
    </citation>
    <scope>NUCLEOTIDE SEQUENCE [LARGE SCALE GENOMIC DNA]</scope>
    <source>
        <strain evidence="2 3">ALL</strain>
    </source>
</reference>
<protein>
    <submittedName>
        <fullName evidence="2">Uncharacterized protein</fullName>
    </submittedName>
</protein>
<dbReference type="AlphaFoldDB" id="A0A4U5MV45"/>
<name>A0A4U5MV45_STECR</name>
<sequence length="268" mass="30248">MSVAFGFGLALHVLITCWVLVTVILLKERNHAFNVIKHSYIAIIHAICACNAAYMVFWGIANAGQSQLNDTFLQKSAIWVNFGSFSSTVLFRSLSIGTTLIKIKKKHSWAWTPQLLQAIAFAVIIAWLACSLGFGLSVLTFHYGYHINCQDFFCLISSNKQTAQFTLYVDTFYLLTETPVALLYVLNYKASSVIDPNLQWSKEKIAFFEGYNKMYLIITPAMSVLITVQLMLQAFIHGELVSVSVERSLIRISFRLKVGKRKSSYEDI</sequence>
<evidence type="ECO:0000256" key="1">
    <source>
        <dbReference type="SAM" id="Phobius"/>
    </source>
</evidence>
<reference evidence="2 3" key="2">
    <citation type="journal article" date="2019" name="G3 (Bethesda)">
        <title>Hybrid Assembly of the Genome of the Entomopathogenic Nematode Steinernema carpocapsae Identifies the X-Chromosome.</title>
        <authorList>
            <person name="Serra L."/>
            <person name="Macchietto M."/>
            <person name="Macias-Munoz A."/>
            <person name="McGill C.J."/>
            <person name="Rodriguez I.M."/>
            <person name="Rodriguez B."/>
            <person name="Murad R."/>
            <person name="Mortazavi A."/>
        </authorList>
    </citation>
    <scope>NUCLEOTIDE SEQUENCE [LARGE SCALE GENOMIC DNA]</scope>
    <source>
        <strain evidence="2 3">ALL</strain>
    </source>
</reference>
<dbReference type="EMBL" id="AZBU02000006">
    <property type="protein sequence ID" value="TKR73681.1"/>
    <property type="molecule type" value="Genomic_DNA"/>
</dbReference>
<evidence type="ECO:0000313" key="2">
    <source>
        <dbReference type="EMBL" id="TKR73681.1"/>
    </source>
</evidence>
<accession>A0A4U5MV45</accession>
<organism evidence="2 3">
    <name type="scientific">Steinernema carpocapsae</name>
    <name type="common">Entomopathogenic nematode</name>
    <dbReference type="NCBI Taxonomy" id="34508"/>
    <lineage>
        <taxon>Eukaryota</taxon>
        <taxon>Metazoa</taxon>
        <taxon>Ecdysozoa</taxon>
        <taxon>Nematoda</taxon>
        <taxon>Chromadorea</taxon>
        <taxon>Rhabditida</taxon>
        <taxon>Tylenchina</taxon>
        <taxon>Panagrolaimomorpha</taxon>
        <taxon>Strongyloidoidea</taxon>
        <taxon>Steinernematidae</taxon>
        <taxon>Steinernema</taxon>
    </lineage>
</organism>
<feature type="transmembrane region" description="Helical" evidence="1">
    <location>
        <begin position="38"/>
        <end position="58"/>
    </location>
</feature>
<comment type="caution">
    <text evidence="2">The sequence shown here is derived from an EMBL/GenBank/DDBJ whole genome shotgun (WGS) entry which is preliminary data.</text>
</comment>
<keyword evidence="3" id="KW-1185">Reference proteome</keyword>
<feature type="transmembrane region" description="Helical" evidence="1">
    <location>
        <begin position="115"/>
        <end position="145"/>
    </location>
</feature>
<gene>
    <name evidence="2" type="ORF">L596_020966</name>
</gene>